<evidence type="ECO:0000313" key="3">
    <source>
        <dbReference type="Proteomes" id="UP000217999"/>
    </source>
</evidence>
<dbReference type="InterPro" id="IPR015797">
    <property type="entry name" value="NUDIX_hydrolase-like_dom_sf"/>
</dbReference>
<reference evidence="2 3" key="1">
    <citation type="submission" date="2017-08" db="EMBL/GenBank/DDBJ databases">
        <title>WGS of Clinical strains of the CDC Group NO-1 linked to zoonotic infections in humans.</title>
        <authorList>
            <person name="Bernier A.-M."/>
            <person name="Bernard K."/>
        </authorList>
    </citation>
    <scope>NUCLEOTIDE SEQUENCE [LARGE SCALE GENOMIC DNA]</scope>
    <source>
        <strain evidence="2 3">NML03-0146</strain>
    </source>
</reference>
<dbReference type="Gene3D" id="1.10.10.10">
    <property type="entry name" value="Winged helix-like DNA-binding domain superfamily/Winged helix DNA-binding domain"/>
    <property type="match status" value="1"/>
</dbReference>
<dbReference type="SUPFAM" id="SSF56281">
    <property type="entry name" value="Metallo-hydrolase/oxidoreductase"/>
    <property type="match status" value="1"/>
</dbReference>
<gene>
    <name evidence="2" type="ORF">CK620_04750</name>
</gene>
<dbReference type="CDD" id="cd18870">
    <property type="entry name" value="NUDIX_AcylCoAdiphos_Nudt19"/>
    <property type="match status" value="1"/>
</dbReference>
<protein>
    <submittedName>
        <fullName evidence="2">MBL fold metallo-hydrolase</fullName>
    </submittedName>
</protein>
<dbReference type="PANTHER" id="PTHR23131:SF0">
    <property type="entry name" value="ENDORIBONUCLEASE LACTB2"/>
    <property type="match status" value="1"/>
</dbReference>
<dbReference type="PANTHER" id="PTHR23131">
    <property type="entry name" value="ENDORIBONUCLEASE LACTB2"/>
    <property type="match status" value="1"/>
</dbReference>
<organism evidence="2 3">
    <name type="scientific">Vandammella animalimorsus</name>
    <dbReference type="NCBI Taxonomy" id="2029117"/>
    <lineage>
        <taxon>Bacteria</taxon>
        <taxon>Pseudomonadati</taxon>
        <taxon>Pseudomonadota</taxon>
        <taxon>Betaproteobacteria</taxon>
        <taxon>Burkholderiales</taxon>
        <taxon>Comamonadaceae</taxon>
        <taxon>Vandammella</taxon>
    </lineage>
</organism>
<evidence type="ECO:0000313" key="2">
    <source>
        <dbReference type="EMBL" id="PAT35214.1"/>
    </source>
</evidence>
<dbReference type="PROSITE" id="PS51462">
    <property type="entry name" value="NUDIX"/>
    <property type="match status" value="1"/>
</dbReference>
<name>A0A2A2ABU9_9BURK</name>
<dbReference type="InterPro" id="IPR036866">
    <property type="entry name" value="RibonucZ/Hydroxyglut_hydro"/>
</dbReference>
<proteinExistence type="predicted"/>
<sequence length="572" mass="62540">MIRPEYFLHPPFTPAPTRPAVTLILVRDAPQGQGFEVLLSRRSHQARFVPGVYVFPGGGIDAGDAAAAALADLRPQQDARQAELAAAAVRECLEELGILLARDAQGRMPDSQALAAAGIARQRPLAPQLQRLGWRLALDAIYPFAHWITDRDYPMRFDVPFLLARAPQGQQAVADEVEQFDATWISPALALQRHEQGQLPLVYPTIRSLRRLAQFDSAEAVLAACRQGPIMPVSCPRAGWLEGREVRYMEHEPAFGELHLVCPDGQLLHELDWRHDRPRALLRHVQRLTAPNAGLMTGPGTNTYLIGEPATGYIVLDPGPDDAQHLQRIVQHTGAQVRHIVCSHSHPDHSPGAAPLQALVQAAAGGQPAIYGMASGPHARRDSRFTPEQPLKTGDTVVLQAQLGDGRTVRHTLHALHTPGHTANHLCFVLEEDGLLFSGDHILGGTTTVVLPPDGNMQAFLDSLDLLQQACARWGIEFILPAHGHVLDQAPQVIAQLRAHRLQREAKVLQAIEQAPQGTVEDWLASAYADAPRALWPVARYSLLAHVQRLAALHPQLGLQRIPMPEPDAAPH</sequence>
<keyword evidence="2" id="KW-0378">Hydrolase</keyword>
<comment type="caution">
    <text evidence="2">The sequence shown here is derived from an EMBL/GenBank/DDBJ whole genome shotgun (WGS) entry which is preliminary data.</text>
</comment>
<dbReference type="Gene3D" id="3.60.15.10">
    <property type="entry name" value="Ribonuclease Z/Hydroxyacylglutathione hydrolase-like"/>
    <property type="match status" value="1"/>
</dbReference>
<dbReference type="EMBL" id="NSJF01000002">
    <property type="protein sequence ID" value="PAT35214.1"/>
    <property type="molecule type" value="Genomic_DNA"/>
</dbReference>
<dbReference type="Pfam" id="PF00753">
    <property type="entry name" value="Lactamase_B"/>
    <property type="match status" value="1"/>
</dbReference>
<dbReference type="RefSeq" id="WP_095549331.1">
    <property type="nucleotide sequence ID" value="NZ_NSJF01000002.1"/>
</dbReference>
<dbReference type="InterPro" id="IPR036388">
    <property type="entry name" value="WH-like_DNA-bd_sf"/>
</dbReference>
<feature type="domain" description="Nudix hydrolase" evidence="1">
    <location>
        <begin position="16"/>
        <end position="214"/>
    </location>
</feature>
<dbReference type="AlphaFoldDB" id="A0A2A2ABU9"/>
<dbReference type="CDD" id="cd16278">
    <property type="entry name" value="metallo-hydrolase-like_MBL-fold"/>
    <property type="match status" value="1"/>
</dbReference>
<accession>A0A2A2ABU9</accession>
<dbReference type="InterPro" id="IPR050662">
    <property type="entry name" value="Sec-metab_biosynth-thioest"/>
</dbReference>
<dbReference type="InterPro" id="IPR000086">
    <property type="entry name" value="NUDIX_hydrolase_dom"/>
</dbReference>
<dbReference type="SMART" id="SM00849">
    <property type="entry name" value="Lactamase_B"/>
    <property type="match status" value="1"/>
</dbReference>
<dbReference type="InterPro" id="IPR001279">
    <property type="entry name" value="Metallo-B-lactamas"/>
</dbReference>
<dbReference type="Gene3D" id="3.90.79.10">
    <property type="entry name" value="Nucleoside Triphosphate Pyrophosphohydrolase"/>
    <property type="match status" value="1"/>
</dbReference>
<dbReference type="SUPFAM" id="SSF55811">
    <property type="entry name" value="Nudix"/>
    <property type="match status" value="1"/>
</dbReference>
<dbReference type="GO" id="GO:0016787">
    <property type="term" value="F:hydrolase activity"/>
    <property type="evidence" value="ECO:0007669"/>
    <property type="project" value="UniProtKB-KW"/>
</dbReference>
<evidence type="ECO:0000259" key="1">
    <source>
        <dbReference type="PROSITE" id="PS51462"/>
    </source>
</evidence>
<dbReference type="Proteomes" id="UP000217999">
    <property type="component" value="Unassembled WGS sequence"/>
</dbReference>